<dbReference type="RefSeq" id="WP_201155558.1">
    <property type="nucleotide sequence ID" value="NZ_NHSD01000085.1"/>
</dbReference>
<dbReference type="EMBL" id="NHSD01000085">
    <property type="protein sequence ID" value="MBK5926034.1"/>
    <property type="molecule type" value="Genomic_DNA"/>
</dbReference>
<keyword evidence="3" id="KW-1185">Reference proteome</keyword>
<reference evidence="2" key="1">
    <citation type="submission" date="2017-05" db="EMBL/GenBank/DDBJ databases">
        <authorList>
            <person name="Imhoff J.F."/>
            <person name="Rahn T."/>
            <person name="Kuenzel S."/>
            <person name="Neulinger S.C."/>
        </authorList>
    </citation>
    <scope>NUCLEOTIDE SEQUENCE</scope>
    <source>
        <strain evidence="2">LMG 28126</strain>
    </source>
</reference>
<sequence>MTLQAHLETGTTTIARAWAVTRRDGEVAGFTDHDRDLAFEGITFRARTALTASALQQMTGLGVDNTEAAGALSDAGLREVDILSGRLDGAEVRLWWVNWADVTERALKFRGWLGDITRVGRAFRAELLGLSEPLGRSQGRVYQAPCSAVLGDAACGVDVMVPALSVAAVPQAVPEGDRLVFAALQDHAPGWFARGRLEVLEGPAAGLGGLIKSDREGAGGREIVLWERLPVPLGAGHAVRLVAGCDKRADTCRNKFGNFLNFQGFPHIPGEDWMMAVPRQGGLNDGGSLKR</sequence>
<evidence type="ECO:0000313" key="3">
    <source>
        <dbReference type="Proteomes" id="UP000706333"/>
    </source>
</evidence>
<dbReference type="NCBIfam" id="TIGR02218">
    <property type="entry name" value="phg_TIGR02218"/>
    <property type="match status" value="1"/>
</dbReference>
<organism evidence="2 3">
    <name type="scientific">Rhodobaculum claviforme</name>
    <dbReference type="NCBI Taxonomy" id="1549854"/>
    <lineage>
        <taxon>Bacteria</taxon>
        <taxon>Pseudomonadati</taxon>
        <taxon>Pseudomonadota</taxon>
        <taxon>Alphaproteobacteria</taxon>
        <taxon>Rhodobacterales</taxon>
        <taxon>Paracoccaceae</taxon>
        <taxon>Rhodobaculum</taxon>
    </lineage>
</organism>
<dbReference type="Proteomes" id="UP000706333">
    <property type="component" value="Unassembled WGS sequence"/>
</dbReference>
<proteinExistence type="predicted"/>
<gene>
    <name evidence="2" type="ORF">CCR87_01465</name>
</gene>
<dbReference type="InterPro" id="IPR018964">
    <property type="entry name" value="Phage_phiJL001_Gp84_C"/>
</dbReference>
<feature type="domain" description="Bacteriophage phiJL001 Gp84 C-terminal" evidence="1">
    <location>
        <begin position="190"/>
        <end position="272"/>
    </location>
</feature>
<reference evidence="2" key="2">
    <citation type="journal article" date="2020" name="Microorganisms">
        <title>Osmotic Adaptation and Compatible Solute Biosynthesis of Phototrophic Bacteria as Revealed from Genome Analyses.</title>
        <authorList>
            <person name="Imhoff J.F."/>
            <person name="Rahn T."/>
            <person name="Kunzel S."/>
            <person name="Keller A."/>
            <person name="Neulinger S.C."/>
        </authorList>
    </citation>
    <scope>NUCLEOTIDE SEQUENCE</scope>
    <source>
        <strain evidence="2">LMG 28126</strain>
    </source>
</reference>
<accession>A0A934THW5</accession>
<evidence type="ECO:0000313" key="2">
    <source>
        <dbReference type="EMBL" id="MBK5926034.1"/>
    </source>
</evidence>
<dbReference type="InterPro" id="IPR011928">
    <property type="entry name" value="Phage_phiJL001_Gp84"/>
</dbReference>
<protein>
    <recommendedName>
        <fullName evidence="1">Bacteriophage phiJL001 Gp84 C-terminal domain-containing protein</fullName>
    </recommendedName>
</protein>
<comment type="caution">
    <text evidence="2">The sequence shown here is derived from an EMBL/GenBank/DDBJ whole genome shotgun (WGS) entry which is preliminary data.</text>
</comment>
<dbReference type="Pfam" id="PF09356">
    <property type="entry name" value="Phage_BR0599"/>
    <property type="match status" value="1"/>
</dbReference>
<name>A0A934THW5_9RHOB</name>
<evidence type="ECO:0000259" key="1">
    <source>
        <dbReference type="Pfam" id="PF09356"/>
    </source>
</evidence>
<dbReference type="Pfam" id="PF09931">
    <property type="entry name" value="Phage_phiJL001_Gp84_N"/>
    <property type="match status" value="1"/>
</dbReference>
<dbReference type="AlphaFoldDB" id="A0A934THW5"/>